<evidence type="ECO:0000256" key="10">
    <source>
        <dbReference type="ARBA" id="ARBA00023242"/>
    </source>
</evidence>
<evidence type="ECO:0000256" key="4">
    <source>
        <dbReference type="ARBA" id="ARBA00022737"/>
    </source>
</evidence>
<evidence type="ECO:0000256" key="6">
    <source>
        <dbReference type="ARBA" id="ARBA00022833"/>
    </source>
</evidence>
<feature type="domain" description="C2H2-type" evidence="14">
    <location>
        <begin position="374"/>
        <end position="396"/>
    </location>
</feature>
<dbReference type="GO" id="GO:0005634">
    <property type="term" value="C:nucleus"/>
    <property type="evidence" value="ECO:0007669"/>
    <property type="project" value="UniProtKB-SubCell"/>
</dbReference>
<comment type="subcellular location">
    <subcellularLocation>
        <location evidence="1">Nucleus</location>
    </subcellularLocation>
</comment>
<evidence type="ECO:0000259" key="15">
    <source>
        <dbReference type="PROSITE" id="PS51915"/>
    </source>
</evidence>
<reference evidence="16" key="2">
    <citation type="submission" date="2020-05" db="UniProtKB">
        <authorList>
            <consortium name="EnsemblMetazoa"/>
        </authorList>
    </citation>
    <scope>IDENTIFICATION</scope>
    <source>
        <strain evidence="16">FAR1</strain>
    </source>
</reference>
<dbReference type="Gene3D" id="3.40.1800.20">
    <property type="match status" value="1"/>
</dbReference>
<evidence type="ECO:0000256" key="1">
    <source>
        <dbReference type="ARBA" id="ARBA00004123"/>
    </source>
</evidence>
<evidence type="ECO:0000313" key="16">
    <source>
        <dbReference type="EnsemblMetazoa" id="AFAF006285-PA"/>
    </source>
</evidence>
<evidence type="ECO:0000256" key="9">
    <source>
        <dbReference type="ARBA" id="ARBA00023163"/>
    </source>
</evidence>
<feature type="domain" description="C2H2-type" evidence="14">
    <location>
        <begin position="309"/>
        <end position="336"/>
    </location>
</feature>
<feature type="domain" description="C2H2-type" evidence="14">
    <location>
        <begin position="460"/>
        <end position="487"/>
    </location>
</feature>
<evidence type="ECO:0000256" key="11">
    <source>
        <dbReference type="ARBA" id="ARBA00037948"/>
    </source>
</evidence>
<dbReference type="InterPro" id="IPR013087">
    <property type="entry name" value="Znf_C2H2_type"/>
</dbReference>
<dbReference type="SUPFAM" id="SSF57667">
    <property type="entry name" value="beta-beta-alpha zinc fingers"/>
    <property type="match status" value="4"/>
</dbReference>
<evidence type="ECO:0000256" key="13">
    <source>
        <dbReference type="PROSITE-ProRule" id="PRU01263"/>
    </source>
</evidence>
<evidence type="ECO:0000256" key="3">
    <source>
        <dbReference type="ARBA" id="ARBA00022723"/>
    </source>
</evidence>
<keyword evidence="8" id="KW-0238">DNA-binding</keyword>
<sequence>MEQITQEPPERTLQCRLCLHNADLIVPIFGDRGREAQMDKMLEMHLNLIVKENENLPKHMCLKCWHTVEYIDSFVQQVATNQSILAYDQQKHIEYIVNDQVLRGNNRDNFEFIEVAIEARANPPSYDEAQKTKQGTMELVEGEIEITEASVDEELDADNAIHSQTEFSSDEAERIADESIIPVEEAGILVRVNGYPFPEMIRDGKLIVRGEELDKCLTAYYGLVCELCKEENWSTMEDLFAHYQKTHGREGFVNCCGKQIQKRQMIAMHLAKHVQPEAFECPICKKMMTTPRILRFHVQNHLPEEKRPLRCELCPRRFSYVSALLVHASTHRKENETKRVYHLCQVCGRAFRSAENLAGHMASSHESDGGSNCVECDVCHKKFSSRSNLNYHLTTHEPKVLHQVQCENCGKWLKNKICLRKHMLQHSLVRHGCDQCDYAATNVQSLQNHKRVQHTDEKPFVCTTCGKSFKLKSNLRVHLAQHRDGQKYACEFCSRRFTSRSNYYGHRKRMHLEEYEREKLRKEQEDRANRIKLKQN</sequence>
<dbReference type="EMBL" id="AXCN02001643">
    <property type="status" value="NOT_ANNOTATED_CDS"/>
    <property type="molecule type" value="Genomic_DNA"/>
</dbReference>
<evidence type="ECO:0000313" key="17">
    <source>
        <dbReference type="Proteomes" id="UP000075886"/>
    </source>
</evidence>
<keyword evidence="7" id="KW-0805">Transcription regulation</keyword>
<dbReference type="Pfam" id="PF00096">
    <property type="entry name" value="zf-C2H2"/>
    <property type="match status" value="2"/>
</dbReference>
<feature type="domain" description="C2H2-type" evidence="14">
    <location>
        <begin position="431"/>
        <end position="459"/>
    </location>
</feature>
<evidence type="ECO:0008006" key="18">
    <source>
        <dbReference type="Google" id="ProtNLM"/>
    </source>
</evidence>
<dbReference type="Proteomes" id="UP000075886">
    <property type="component" value="Unassembled WGS sequence"/>
</dbReference>
<dbReference type="VEuPathDB" id="VectorBase:AFAF006285"/>
<keyword evidence="4" id="KW-0677">Repeat</keyword>
<name>A0A182QAG4_9DIPT</name>
<evidence type="ECO:0000256" key="7">
    <source>
        <dbReference type="ARBA" id="ARBA00023015"/>
    </source>
</evidence>
<organism evidence="16 17">
    <name type="scientific">Anopheles farauti</name>
    <dbReference type="NCBI Taxonomy" id="69004"/>
    <lineage>
        <taxon>Eukaryota</taxon>
        <taxon>Metazoa</taxon>
        <taxon>Ecdysozoa</taxon>
        <taxon>Arthropoda</taxon>
        <taxon>Hexapoda</taxon>
        <taxon>Insecta</taxon>
        <taxon>Pterygota</taxon>
        <taxon>Neoptera</taxon>
        <taxon>Endopterygota</taxon>
        <taxon>Diptera</taxon>
        <taxon>Nematocera</taxon>
        <taxon>Culicoidea</taxon>
        <taxon>Culicidae</taxon>
        <taxon>Anophelinae</taxon>
        <taxon>Anopheles</taxon>
    </lineage>
</organism>
<feature type="binding site" evidence="13">
    <location>
        <position position="18"/>
    </location>
    <ligand>
        <name>Zn(2+)</name>
        <dbReference type="ChEBI" id="CHEBI:29105"/>
    </ligand>
</feature>
<feature type="binding site" evidence="13">
    <location>
        <position position="15"/>
    </location>
    <ligand>
        <name>Zn(2+)</name>
        <dbReference type="ChEBI" id="CHEBI:29105"/>
    </ligand>
</feature>
<dbReference type="PANTHER" id="PTHR24388:SF54">
    <property type="entry name" value="PROTEIN ESCARGOT"/>
    <property type="match status" value="1"/>
</dbReference>
<proteinExistence type="inferred from homology"/>
<dbReference type="STRING" id="69004.A0A182QAG4"/>
<dbReference type="PANTHER" id="PTHR24388">
    <property type="entry name" value="ZINC FINGER PROTEIN"/>
    <property type="match status" value="1"/>
</dbReference>
<feature type="domain" description="C2H2-type" evidence="14">
    <location>
        <begin position="488"/>
        <end position="516"/>
    </location>
</feature>
<keyword evidence="3 13" id="KW-0479">Metal-binding</keyword>
<dbReference type="InterPro" id="IPR036236">
    <property type="entry name" value="Znf_C2H2_sf"/>
</dbReference>
<dbReference type="PROSITE" id="PS51915">
    <property type="entry name" value="ZAD"/>
    <property type="match status" value="1"/>
</dbReference>
<dbReference type="GO" id="GO:0008270">
    <property type="term" value="F:zinc ion binding"/>
    <property type="evidence" value="ECO:0007669"/>
    <property type="project" value="UniProtKB-UniRule"/>
</dbReference>
<dbReference type="AlphaFoldDB" id="A0A182QAG4"/>
<evidence type="ECO:0000256" key="5">
    <source>
        <dbReference type="ARBA" id="ARBA00022771"/>
    </source>
</evidence>
<dbReference type="GO" id="GO:0000981">
    <property type="term" value="F:DNA-binding transcription factor activity, RNA polymerase II-specific"/>
    <property type="evidence" value="ECO:0007669"/>
    <property type="project" value="TreeGrafter"/>
</dbReference>
<dbReference type="SMART" id="SM00868">
    <property type="entry name" value="zf-AD"/>
    <property type="match status" value="1"/>
</dbReference>
<dbReference type="InterPro" id="IPR050527">
    <property type="entry name" value="Snail/Krueppel_Znf"/>
</dbReference>
<keyword evidence="6 13" id="KW-0862">Zinc</keyword>
<evidence type="ECO:0000256" key="8">
    <source>
        <dbReference type="ARBA" id="ARBA00023125"/>
    </source>
</evidence>
<keyword evidence="5 12" id="KW-0863">Zinc-finger</keyword>
<dbReference type="SMART" id="SM00355">
    <property type="entry name" value="ZnF_C2H2"/>
    <property type="match status" value="9"/>
</dbReference>
<dbReference type="PROSITE" id="PS50157">
    <property type="entry name" value="ZINC_FINGER_C2H2_2"/>
    <property type="match status" value="8"/>
</dbReference>
<dbReference type="Pfam" id="PF07776">
    <property type="entry name" value="zf-AD"/>
    <property type="match status" value="1"/>
</dbReference>
<reference evidence="17" key="1">
    <citation type="submission" date="2014-01" db="EMBL/GenBank/DDBJ databases">
        <title>The Genome Sequence of Anopheles farauti FAR1 (V2).</title>
        <authorList>
            <consortium name="The Broad Institute Genomics Platform"/>
            <person name="Neafsey D.E."/>
            <person name="Besansky N."/>
            <person name="Howell P."/>
            <person name="Walton C."/>
            <person name="Young S.K."/>
            <person name="Zeng Q."/>
            <person name="Gargeya S."/>
            <person name="Fitzgerald M."/>
            <person name="Haas B."/>
            <person name="Abouelleil A."/>
            <person name="Allen A.W."/>
            <person name="Alvarado L."/>
            <person name="Arachchi H.M."/>
            <person name="Berlin A.M."/>
            <person name="Chapman S.B."/>
            <person name="Gainer-Dewar J."/>
            <person name="Goldberg J."/>
            <person name="Griggs A."/>
            <person name="Gujja S."/>
            <person name="Hansen M."/>
            <person name="Howarth C."/>
            <person name="Imamovic A."/>
            <person name="Ireland A."/>
            <person name="Larimer J."/>
            <person name="McCowan C."/>
            <person name="Murphy C."/>
            <person name="Pearson M."/>
            <person name="Poon T.W."/>
            <person name="Priest M."/>
            <person name="Roberts A."/>
            <person name="Saif S."/>
            <person name="Shea T."/>
            <person name="Sisk P."/>
            <person name="Sykes S."/>
            <person name="Wortman J."/>
            <person name="Nusbaum C."/>
            <person name="Birren B."/>
        </authorList>
    </citation>
    <scope>NUCLEOTIDE SEQUENCE [LARGE SCALE GENOMIC DNA]</scope>
    <source>
        <strain evidence="17">FAR1</strain>
    </source>
</reference>
<feature type="domain" description="C2H2-type" evidence="14">
    <location>
        <begin position="404"/>
        <end position="431"/>
    </location>
</feature>
<comment type="similarity">
    <text evidence="2">Belongs to the krueppel C2H2-type zinc-finger protein family.</text>
</comment>
<dbReference type="Gene3D" id="3.30.160.60">
    <property type="entry name" value="Classic Zinc Finger"/>
    <property type="match status" value="5"/>
</dbReference>
<keyword evidence="9" id="KW-0804">Transcription</keyword>
<comment type="similarity">
    <text evidence="11">Belongs to the snail C2H2-type zinc-finger protein family.</text>
</comment>
<dbReference type="Pfam" id="PF13912">
    <property type="entry name" value="zf-C2H2_6"/>
    <property type="match status" value="1"/>
</dbReference>
<dbReference type="EnsemblMetazoa" id="AFAF006285-RA">
    <property type="protein sequence ID" value="AFAF006285-PA"/>
    <property type="gene ID" value="AFAF006285"/>
</dbReference>
<feature type="domain" description="ZAD" evidence="15">
    <location>
        <begin position="13"/>
        <end position="88"/>
    </location>
</feature>
<feature type="binding site" evidence="13">
    <location>
        <position position="64"/>
    </location>
    <ligand>
        <name>Zn(2+)</name>
        <dbReference type="ChEBI" id="CHEBI:29105"/>
    </ligand>
</feature>
<evidence type="ECO:0000256" key="12">
    <source>
        <dbReference type="PROSITE-ProRule" id="PRU00042"/>
    </source>
</evidence>
<feature type="binding site" evidence="13">
    <location>
        <position position="61"/>
    </location>
    <ligand>
        <name>Zn(2+)</name>
        <dbReference type="ChEBI" id="CHEBI:29105"/>
    </ligand>
</feature>
<dbReference type="FunFam" id="3.30.160.60:FF:001064">
    <property type="entry name" value="Zinc finger protein 425"/>
    <property type="match status" value="1"/>
</dbReference>
<evidence type="ECO:0000256" key="2">
    <source>
        <dbReference type="ARBA" id="ARBA00006991"/>
    </source>
</evidence>
<protein>
    <recommendedName>
        <fullName evidence="18">Transcription factor grauzone</fullName>
    </recommendedName>
</protein>
<dbReference type="PROSITE" id="PS00028">
    <property type="entry name" value="ZINC_FINGER_C2H2_1"/>
    <property type="match status" value="7"/>
</dbReference>
<keyword evidence="10" id="KW-0539">Nucleus</keyword>
<dbReference type="SUPFAM" id="SSF57716">
    <property type="entry name" value="Glucocorticoid receptor-like (DNA-binding domain)"/>
    <property type="match status" value="1"/>
</dbReference>
<accession>A0A182QAG4</accession>
<feature type="domain" description="C2H2-type" evidence="14">
    <location>
        <begin position="279"/>
        <end position="306"/>
    </location>
</feature>
<feature type="domain" description="C2H2-type" evidence="14">
    <location>
        <begin position="342"/>
        <end position="370"/>
    </location>
</feature>
<keyword evidence="17" id="KW-1185">Reference proteome</keyword>
<evidence type="ECO:0000259" key="14">
    <source>
        <dbReference type="PROSITE" id="PS50157"/>
    </source>
</evidence>
<dbReference type="InterPro" id="IPR012934">
    <property type="entry name" value="Znf_AD"/>
</dbReference>
<dbReference type="GO" id="GO:0000978">
    <property type="term" value="F:RNA polymerase II cis-regulatory region sequence-specific DNA binding"/>
    <property type="evidence" value="ECO:0007669"/>
    <property type="project" value="TreeGrafter"/>
</dbReference>